<name>A0A1G9BU00_9BACT</name>
<reference evidence="2" key="1">
    <citation type="submission" date="2016-10" db="EMBL/GenBank/DDBJ databases">
        <authorList>
            <person name="Varghese N."/>
            <person name="Submissions S."/>
        </authorList>
    </citation>
    <scope>NUCLEOTIDE SEQUENCE [LARGE SCALE GENOMIC DNA]</scope>
    <source>
        <strain evidence="2">DSM 16995</strain>
    </source>
</reference>
<dbReference type="EMBL" id="FNGA01000001">
    <property type="protein sequence ID" value="SDK42969.1"/>
    <property type="molecule type" value="Genomic_DNA"/>
</dbReference>
<gene>
    <name evidence="1" type="ORF">SAMN05660337_0422</name>
</gene>
<keyword evidence="2" id="KW-1185">Reference proteome</keyword>
<dbReference type="AlphaFoldDB" id="A0A1G9BU00"/>
<evidence type="ECO:0000313" key="2">
    <source>
        <dbReference type="Proteomes" id="UP000199053"/>
    </source>
</evidence>
<evidence type="ECO:0000313" key="1">
    <source>
        <dbReference type="EMBL" id="SDK42969.1"/>
    </source>
</evidence>
<dbReference type="Proteomes" id="UP000199053">
    <property type="component" value="Unassembled WGS sequence"/>
</dbReference>
<accession>A0A1G9BU00</accession>
<sequence length="55" mass="6228">MPFIEFPPPFVEYDMQRSTGMCINEAGRMTAVFKKIFSIEVCLGASTKGVWYESS</sequence>
<protein>
    <submittedName>
        <fullName evidence="1">Uncharacterized protein</fullName>
    </submittedName>
</protein>
<dbReference type="STRING" id="246191.SAMN05660337_0422"/>
<organism evidence="1 2">
    <name type="scientific">Maridesulfovibrio ferrireducens</name>
    <dbReference type="NCBI Taxonomy" id="246191"/>
    <lineage>
        <taxon>Bacteria</taxon>
        <taxon>Pseudomonadati</taxon>
        <taxon>Thermodesulfobacteriota</taxon>
        <taxon>Desulfovibrionia</taxon>
        <taxon>Desulfovibrionales</taxon>
        <taxon>Desulfovibrionaceae</taxon>
        <taxon>Maridesulfovibrio</taxon>
    </lineage>
</organism>
<proteinExistence type="predicted"/>